<name>A0A0H2R863_9AGAM</name>
<keyword evidence="3" id="KW-1185">Reference proteome</keyword>
<dbReference type="AlphaFoldDB" id="A0A0H2R863"/>
<dbReference type="OrthoDB" id="2269034at2759"/>
<accession>A0A0H2R863</accession>
<dbReference type="Gene3D" id="1.20.1280.50">
    <property type="match status" value="1"/>
</dbReference>
<evidence type="ECO:0000259" key="1">
    <source>
        <dbReference type="Pfam" id="PF12937"/>
    </source>
</evidence>
<dbReference type="InterPro" id="IPR032675">
    <property type="entry name" value="LRR_dom_sf"/>
</dbReference>
<protein>
    <recommendedName>
        <fullName evidence="1">F-box domain-containing protein</fullName>
    </recommendedName>
</protein>
<gene>
    <name evidence="2" type="ORF">SCHPADRAFT_1001228</name>
</gene>
<dbReference type="Gene3D" id="3.80.10.10">
    <property type="entry name" value="Ribonuclease Inhibitor"/>
    <property type="match status" value="1"/>
</dbReference>
<sequence length="584" mass="67507">MGWKKLGGEGREFCRSLEYLLETVQALKEIVRMGRMLDGKGGLKMDLKEVWCPELLRSPTPASEDTKATLRQMKDAKKTLAQLTKSLDVTIQAVTDATIKDCQADGFALLPDDILAHIFEMYIDECIIPDYDEFYIPPHNSPLILSSVCRRFREIVHHVPNLWRHISLAYPKELLRLHRERCANPSVHILPARDILHTHADMIDKIHPYTQWRELQFDFLNEDHAHRYFERLQPLVMEPFHSLEYLSISNDLREDPEDEDSEREACGNPDREYWGEYGVSIYLDEKHMSFVSSWQMPKLTHLELRNFMPHMPLQCGNVTRLSIRLSDLCEDDRLELSEFQDLFGWMPKIESLLIHFDTEVTFNTDLEDTPQTSGLTAALPRLTHLDLGIEVDTPDDTIIRFMTLVDTRKLTRLALKLRSGNSHSEGQGEAVFEMWVDALFLKASAGDSAPFACVEEFTLDAVDLPGSPPSFEHIFTSLPNVRHVSLKIPRNSKLWIAEQWIAGGAFQHLRSLHIEVFMVKTSLYHKSPVGCHPLLYSGFEALCFSRYCDEFEEMKVRNRVPCFSAEEKARLQFLFKDKLHWIDC</sequence>
<dbReference type="Pfam" id="PF12937">
    <property type="entry name" value="F-box-like"/>
    <property type="match status" value="1"/>
</dbReference>
<organism evidence="2 3">
    <name type="scientific">Schizopora paradoxa</name>
    <dbReference type="NCBI Taxonomy" id="27342"/>
    <lineage>
        <taxon>Eukaryota</taxon>
        <taxon>Fungi</taxon>
        <taxon>Dikarya</taxon>
        <taxon>Basidiomycota</taxon>
        <taxon>Agaricomycotina</taxon>
        <taxon>Agaricomycetes</taxon>
        <taxon>Hymenochaetales</taxon>
        <taxon>Schizoporaceae</taxon>
        <taxon>Schizopora</taxon>
    </lineage>
</organism>
<evidence type="ECO:0000313" key="3">
    <source>
        <dbReference type="Proteomes" id="UP000053477"/>
    </source>
</evidence>
<dbReference type="InterPro" id="IPR001810">
    <property type="entry name" value="F-box_dom"/>
</dbReference>
<feature type="domain" description="F-box" evidence="1">
    <location>
        <begin position="108"/>
        <end position="168"/>
    </location>
</feature>
<dbReference type="InParanoid" id="A0A0H2R863"/>
<proteinExistence type="predicted"/>
<evidence type="ECO:0000313" key="2">
    <source>
        <dbReference type="EMBL" id="KLO07994.1"/>
    </source>
</evidence>
<reference evidence="2 3" key="1">
    <citation type="submission" date="2015-04" db="EMBL/GenBank/DDBJ databases">
        <title>Complete genome sequence of Schizopora paradoxa KUC8140, a cosmopolitan wood degrader in East Asia.</title>
        <authorList>
            <consortium name="DOE Joint Genome Institute"/>
            <person name="Min B."/>
            <person name="Park H."/>
            <person name="Jang Y."/>
            <person name="Kim J.-J."/>
            <person name="Kim K.H."/>
            <person name="Pangilinan J."/>
            <person name="Lipzen A."/>
            <person name="Riley R."/>
            <person name="Grigoriev I.V."/>
            <person name="Spatafora J.W."/>
            <person name="Choi I.-G."/>
        </authorList>
    </citation>
    <scope>NUCLEOTIDE SEQUENCE [LARGE SCALE GENOMIC DNA]</scope>
    <source>
        <strain evidence="2 3">KUC8140</strain>
    </source>
</reference>
<dbReference type="Proteomes" id="UP000053477">
    <property type="component" value="Unassembled WGS sequence"/>
</dbReference>
<dbReference type="EMBL" id="KQ086110">
    <property type="protein sequence ID" value="KLO07994.1"/>
    <property type="molecule type" value="Genomic_DNA"/>
</dbReference>